<dbReference type="SMART" id="SM00823">
    <property type="entry name" value="PKS_PP"/>
    <property type="match status" value="1"/>
</dbReference>
<dbReference type="InterPro" id="IPR001242">
    <property type="entry name" value="Condensation_dom"/>
</dbReference>
<gene>
    <name evidence="5" type="ORF">J7I42_29070</name>
</gene>
<evidence type="ECO:0000256" key="3">
    <source>
        <dbReference type="ARBA" id="ARBA00022553"/>
    </source>
</evidence>
<dbReference type="PROSITE" id="PS50075">
    <property type="entry name" value="CARRIER"/>
    <property type="match status" value="1"/>
</dbReference>
<feature type="non-terminal residue" evidence="5">
    <location>
        <position position="1"/>
    </location>
</feature>
<reference evidence="5 6" key="1">
    <citation type="submission" date="2021-03" db="EMBL/GenBank/DDBJ databases">
        <title>Assistant Professor.</title>
        <authorList>
            <person name="Huq M.A."/>
        </authorList>
    </citation>
    <scope>NUCLEOTIDE SEQUENCE [LARGE SCALE GENOMIC DNA]</scope>
    <source>
        <strain evidence="5 6">MAH-29</strain>
    </source>
</reference>
<dbReference type="Pfam" id="PF00668">
    <property type="entry name" value="Condensation"/>
    <property type="match status" value="1"/>
</dbReference>
<evidence type="ECO:0000256" key="2">
    <source>
        <dbReference type="ARBA" id="ARBA00022450"/>
    </source>
</evidence>
<dbReference type="PROSITE" id="PS00012">
    <property type="entry name" value="PHOSPHOPANTETHEINE"/>
    <property type="match status" value="1"/>
</dbReference>
<dbReference type="PANTHER" id="PTHR45398">
    <property type="match status" value="1"/>
</dbReference>
<dbReference type="InterPro" id="IPR023213">
    <property type="entry name" value="CAT-like_dom_sf"/>
</dbReference>
<dbReference type="Gene3D" id="3.30.559.10">
    <property type="entry name" value="Chloramphenicol acetyltransferase-like domain"/>
    <property type="match status" value="1"/>
</dbReference>
<keyword evidence="3" id="KW-0597">Phosphoprotein</keyword>
<dbReference type="Pfam" id="PF00550">
    <property type="entry name" value="PP-binding"/>
    <property type="match status" value="1"/>
</dbReference>
<sequence length="204" mass="22718">DPNQTYRAPRNEAEQALAAIWQELLGVEQVGIDDNFFELGGDSIITIQVVSRARKQGYILQVSDLFSSQTIAQLAALITSQQTNDNKTQTEQGLLSGPVRLLPIQQWFLGQDQGGINHYNQDVLLQIDKSITGEELNTVLRFLVAHHDGLRMRYQQSENQWLQEYGSCQPSIQLYEIEAADEQSAAAAINNIGTSVQQSLDITS</sequence>
<organism evidence="5 6">
    <name type="scientific">Niastella soli</name>
    <dbReference type="NCBI Taxonomy" id="2821487"/>
    <lineage>
        <taxon>Bacteria</taxon>
        <taxon>Pseudomonadati</taxon>
        <taxon>Bacteroidota</taxon>
        <taxon>Chitinophagia</taxon>
        <taxon>Chitinophagales</taxon>
        <taxon>Chitinophagaceae</taxon>
        <taxon>Niastella</taxon>
    </lineage>
</organism>
<dbReference type="RefSeq" id="WP_209142901.1">
    <property type="nucleotide sequence ID" value="NZ_JAGHKO010000012.1"/>
</dbReference>
<dbReference type="InterPro" id="IPR036736">
    <property type="entry name" value="ACP-like_sf"/>
</dbReference>
<dbReference type="InterPro" id="IPR009081">
    <property type="entry name" value="PP-bd_ACP"/>
</dbReference>
<dbReference type="PANTHER" id="PTHR45398:SF1">
    <property type="entry name" value="ENZYME, PUTATIVE (JCVI)-RELATED"/>
    <property type="match status" value="1"/>
</dbReference>
<name>A0ABS3Z2I9_9BACT</name>
<dbReference type="Proteomes" id="UP000677244">
    <property type="component" value="Unassembled WGS sequence"/>
</dbReference>
<dbReference type="Gene3D" id="1.10.1200.10">
    <property type="entry name" value="ACP-like"/>
    <property type="match status" value="1"/>
</dbReference>
<comment type="caution">
    <text evidence="5">The sequence shown here is derived from an EMBL/GenBank/DDBJ whole genome shotgun (WGS) entry which is preliminary data.</text>
</comment>
<keyword evidence="6" id="KW-1185">Reference proteome</keyword>
<dbReference type="SUPFAM" id="SSF47336">
    <property type="entry name" value="ACP-like"/>
    <property type="match status" value="1"/>
</dbReference>
<dbReference type="InterPro" id="IPR006162">
    <property type="entry name" value="Ppantetheine_attach_site"/>
</dbReference>
<comment type="cofactor">
    <cofactor evidence="1">
        <name>pantetheine 4'-phosphate</name>
        <dbReference type="ChEBI" id="CHEBI:47942"/>
    </cofactor>
</comment>
<keyword evidence="2" id="KW-0596">Phosphopantetheine</keyword>
<dbReference type="InterPro" id="IPR020806">
    <property type="entry name" value="PKS_PP-bd"/>
</dbReference>
<proteinExistence type="predicted"/>
<feature type="domain" description="Carrier" evidence="4">
    <location>
        <begin position="8"/>
        <end position="82"/>
    </location>
</feature>
<accession>A0ABS3Z2I9</accession>
<evidence type="ECO:0000259" key="4">
    <source>
        <dbReference type="PROSITE" id="PS50075"/>
    </source>
</evidence>
<protein>
    <recommendedName>
        <fullName evidence="4">Carrier domain-containing protein</fullName>
    </recommendedName>
</protein>
<dbReference type="SUPFAM" id="SSF52777">
    <property type="entry name" value="CoA-dependent acyltransferases"/>
    <property type="match status" value="1"/>
</dbReference>
<feature type="non-terminal residue" evidence="5">
    <location>
        <position position="204"/>
    </location>
</feature>
<evidence type="ECO:0000313" key="5">
    <source>
        <dbReference type="EMBL" id="MBO9204375.1"/>
    </source>
</evidence>
<evidence type="ECO:0000256" key="1">
    <source>
        <dbReference type="ARBA" id="ARBA00001957"/>
    </source>
</evidence>
<dbReference type="EMBL" id="JAGHKO010000012">
    <property type="protein sequence ID" value="MBO9204375.1"/>
    <property type="molecule type" value="Genomic_DNA"/>
</dbReference>
<evidence type="ECO:0000313" key="6">
    <source>
        <dbReference type="Proteomes" id="UP000677244"/>
    </source>
</evidence>